<evidence type="ECO:0000256" key="1">
    <source>
        <dbReference type="SAM" id="Phobius"/>
    </source>
</evidence>
<accession>A0AAN6LUX0</accession>
<keyword evidence="1" id="KW-0472">Membrane</keyword>
<keyword evidence="1" id="KW-1133">Transmembrane helix</keyword>
<evidence type="ECO:0000313" key="2">
    <source>
        <dbReference type="EMBL" id="KAK3207581.1"/>
    </source>
</evidence>
<organism evidence="2 3">
    <name type="scientific">Pseudopithomyces chartarum</name>
    <dbReference type="NCBI Taxonomy" id="1892770"/>
    <lineage>
        <taxon>Eukaryota</taxon>
        <taxon>Fungi</taxon>
        <taxon>Dikarya</taxon>
        <taxon>Ascomycota</taxon>
        <taxon>Pezizomycotina</taxon>
        <taxon>Dothideomycetes</taxon>
        <taxon>Pleosporomycetidae</taxon>
        <taxon>Pleosporales</taxon>
        <taxon>Massarineae</taxon>
        <taxon>Didymosphaeriaceae</taxon>
        <taxon>Pseudopithomyces</taxon>
    </lineage>
</organism>
<comment type="caution">
    <text evidence="2">The sequence shown here is derived from an EMBL/GenBank/DDBJ whole genome shotgun (WGS) entry which is preliminary data.</text>
</comment>
<name>A0AAN6LUX0_9PLEO</name>
<dbReference type="Proteomes" id="UP001280581">
    <property type="component" value="Unassembled WGS sequence"/>
</dbReference>
<keyword evidence="1" id="KW-0812">Transmembrane</keyword>
<feature type="transmembrane region" description="Helical" evidence="1">
    <location>
        <begin position="134"/>
        <end position="155"/>
    </location>
</feature>
<reference evidence="2 3" key="1">
    <citation type="submission" date="2021-02" db="EMBL/GenBank/DDBJ databases">
        <title>Genome assembly of Pseudopithomyces chartarum.</title>
        <authorList>
            <person name="Jauregui R."/>
            <person name="Singh J."/>
            <person name="Voisey C."/>
        </authorList>
    </citation>
    <scope>NUCLEOTIDE SEQUENCE [LARGE SCALE GENOMIC DNA]</scope>
    <source>
        <strain evidence="2 3">AGR01</strain>
    </source>
</reference>
<evidence type="ECO:0008006" key="4">
    <source>
        <dbReference type="Google" id="ProtNLM"/>
    </source>
</evidence>
<dbReference type="AlphaFoldDB" id="A0AAN6LUX0"/>
<feature type="transmembrane region" description="Helical" evidence="1">
    <location>
        <begin position="88"/>
        <end position="114"/>
    </location>
</feature>
<sequence>MARTVVGSAVVVREKYFWPDAQLNFWTIIMLASAGTILGVFSEFLMIQNRMRQEVPWIIPYGITVGALTIIWIVVMLILIAQRRLLPGVVLLFSFILLVLFIAGIIGTALNLFAGPNISGQCSTADEEPTGQCWNAAFAFWIIGTVFFVWIMVMASQVNQNQYG</sequence>
<keyword evidence="3" id="KW-1185">Reference proteome</keyword>
<evidence type="ECO:0000313" key="3">
    <source>
        <dbReference type="Proteomes" id="UP001280581"/>
    </source>
</evidence>
<feature type="transmembrane region" description="Helical" evidence="1">
    <location>
        <begin position="23"/>
        <end position="46"/>
    </location>
</feature>
<protein>
    <recommendedName>
        <fullName evidence="4">MARVEL domain-containing protein</fullName>
    </recommendedName>
</protein>
<proteinExistence type="predicted"/>
<gene>
    <name evidence="2" type="ORF">GRF29_103g1416292</name>
</gene>
<dbReference type="EMBL" id="WVTA01000009">
    <property type="protein sequence ID" value="KAK3207581.1"/>
    <property type="molecule type" value="Genomic_DNA"/>
</dbReference>
<feature type="transmembrane region" description="Helical" evidence="1">
    <location>
        <begin position="58"/>
        <end position="81"/>
    </location>
</feature>